<evidence type="ECO:0000256" key="3">
    <source>
        <dbReference type="ARBA" id="ARBA00022448"/>
    </source>
</evidence>
<evidence type="ECO:0000313" key="9">
    <source>
        <dbReference type="Proteomes" id="UP000316562"/>
    </source>
</evidence>
<dbReference type="PANTHER" id="PTHR30026:SF20">
    <property type="entry name" value="OUTER MEMBRANE PROTEIN TOLC"/>
    <property type="match status" value="1"/>
</dbReference>
<dbReference type="EMBL" id="SGBC01000001">
    <property type="protein sequence ID" value="RZD16811.1"/>
    <property type="molecule type" value="Genomic_DNA"/>
</dbReference>
<evidence type="ECO:0000256" key="1">
    <source>
        <dbReference type="ARBA" id="ARBA00004442"/>
    </source>
</evidence>
<keyword evidence="5" id="KW-0812">Transmembrane</keyword>
<dbReference type="GO" id="GO:0009279">
    <property type="term" value="C:cell outer membrane"/>
    <property type="evidence" value="ECO:0007669"/>
    <property type="project" value="UniProtKB-SubCell"/>
</dbReference>
<evidence type="ECO:0000313" key="8">
    <source>
        <dbReference type="EMBL" id="RZD16811.1"/>
    </source>
</evidence>
<dbReference type="PANTHER" id="PTHR30026">
    <property type="entry name" value="OUTER MEMBRANE PROTEIN TOLC"/>
    <property type="match status" value="1"/>
</dbReference>
<comment type="caution">
    <text evidence="8">The sequence shown here is derived from an EMBL/GenBank/DDBJ whole genome shotgun (WGS) entry which is preliminary data.</text>
</comment>
<proteinExistence type="inferred from homology"/>
<reference evidence="8 9" key="1">
    <citation type="journal article" date="2019" name="ISME J.">
        <title>Insights into ecological role of a new deltaproteobacterial order Candidatus Acidulodesulfobacterales by metagenomics and metatranscriptomics.</title>
        <authorList>
            <person name="Tan S."/>
            <person name="Liu J."/>
            <person name="Fang Y."/>
            <person name="Hedlund B.P."/>
            <person name="Lian Z.H."/>
            <person name="Huang L.Y."/>
            <person name="Li J.T."/>
            <person name="Huang L.N."/>
            <person name="Li W.J."/>
            <person name="Jiang H.C."/>
            <person name="Dong H.L."/>
            <person name="Shu W.S."/>
        </authorList>
    </citation>
    <scope>NUCLEOTIDE SEQUENCE [LARGE SCALE GENOMIC DNA]</scope>
    <source>
        <strain evidence="8">AP2</strain>
    </source>
</reference>
<organism evidence="8 9">
    <name type="scientific">Acididesulfobacter guangdongensis</name>
    <dbReference type="NCBI Taxonomy" id="2597225"/>
    <lineage>
        <taxon>Bacteria</taxon>
        <taxon>Deltaproteobacteria</taxon>
        <taxon>Candidatus Acidulodesulfobacterales</taxon>
        <taxon>Candidatus Acididesulfobacter</taxon>
    </lineage>
</organism>
<dbReference type="AlphaFoldDB" id="A0A519BHQ9"/>
<keyword evidence="6" id="KW-0472">Membrane</keyword>
<accession>A0A519BHQ9</accession>
<dbReference type="InterPro" id="IPR051906">
    <property type="entry name" value="TolC-like"/>
</dbReference>
<evidence type="ECO:0000256" key="5">
    <source>
        <dbReference type="ARBA" id="ARBA00022692"/>
    </source>
</evidence>
<dbReference type="Gene3D" id="1.20.1600.10">
    <property type="entry name" value="Outer membrane efflux proteins (OEP)"/>
    <property type="match status" value="1"/>
</dbReference>
<keyword evidence="4" id="KW-1134">Transmembrane beta strand</keyword>
<dbReference type="Proteomes" id="UP000316562">
    <property type="component" value="Unassembled WGS sequence"/>
</dbReference>
<keyword evidence="7" id="KW-0998">Cell outer membrane</keyword>
<dbReference type="Pfam" id="PF02321">
    <property type="entry name" value="OEP"/>
    <property type="match status" value="2"/>
</dbReference>
<evidence type="ECO:0000256" key="2">
    <source>
        <dbReference type="ARBA" id="ARBA00007613"/>
    </source>
</evidence>
<dbReference type="SUPFAM" id="SSF56954">
    <property type="entry name" value="Outer membrane efflux proteins (OEP)"/>
    <property type="match status" value="1"/>
</dbReference>
<dbReference type="GO" id="GO:0015562">
    <property type="term" value="F:efflux transmembrane transporter activity"/>
    <property type="evidence" value="ECO:0007669"/>
    <property type="project" value="InterPro"/>
</dbReference>
<evidence type="ECO:0000256" key="7">
    <source>
        <dbReference type="ARBA" id="ARBA00023237"/>
    </source>
</evidence>
<gene>
    <name evidence="8" type="ORF">EVJ46_00805</name>
</gene>
<evidence type="ECO:0000256" key="6">
    <source>
        <dbReference type="ARBA" id="ARBA00023136"/>
    </source>
</evidence>
<protein>
    <submittedName>
        <fullName evidence="8">TolC family protein</fullName>
    </submittedName>
</protein>
<dbReference type="InterPro" id="IPR003423">
    <property type="entry name" value="OMP_efflux"/>
</dbReference>
<comment type="similarity">
    <text evidence="2">Belongs to the outer membrane factor (OMF) (TC 1.B.17) family.</text>
</comment>
<dbReference type="GO" id="GO:1990281">
    <property type="term" value="C:efflux pump complex"/>
    <property type="evidence" value="ECO:0007669"/>
    <property type="project" value="TreeGrafter"/>
</dbReference>
<name>A0A519BHQ9_ACIG2</name>
<keyword evidence="3" id="KW-0813">Transport</keyword>
<evidence type="ECO:0000256" key="4">
    <source>
        <dbReference type="ARBA" id="ARBA00022452"/>
    </source>
</evidence>
<comment type="subcellular location">
    <subcellularLocation>
        <location evidence="1">Cell outer membrane</location>
    </subcellularLocation>
</comment>
<sequence length="521" mass="58709">MKSTESNYTKFFTLCSFFLTGILIFSALSPAVSYAGTLLNNPKKAGQTSYLKKTGYAPAGHYDNKSNINIENYLIPVSQTAFKKTFNIANKIANIHNRYISLKQALKLALTNYPGILSGKYNYLNYVYLNNESTYKYYPQISANAGFTKETVMNVNNAGEAQTIGNQVLIHNVNQNYFVNNYSGSINATLELYSFGSRYYNYLQSKYNMLSQKYAYNLTINNDLYNVIFDFESYFEDKQLEEADRENLKNDEIQYKSAYAFYKVGTGDLLDAETAKAAMETAKASYINSTFNVKIAKLALLNSIGLSPENGKNKVRYHFVNSVSFKPFKTKLKNLLSKGLKHNPQLKQAAFAVKSSNASVRQAVSGYYPSLSASFNYTGENSSFPLDRNYSAGIAVNIPIFNGFLTENQVGAAKALLNSSIWNKQLVKNNLIYDVSNDYYNIINQYLTAKALRQSFVSSKLAYKLALKSYQVGVGSMVQLVTANSQYITSKTNYINAEFTYFYEKAKLYSDLGLLIHHYLK</sequence>
<dbReference type="GO" id="GO:0015288">
    <property type="term" value="F:porin activity"/>
    <property type="evidence" value="ECO:0007669"/>
    <property type="project" value="TreeGrafter"/>
</dbReference>